<keyword evidence="4 7" id="KW-0547">Nucleotide-binding</keyword>
<evidence type="ECO:0000259" key="10">
    <source>
        <dbReference type="PROSITE" id="PS50011"/>
    </source>
</evidence>
<keyword evidence="3" id="KW-0808">Transferase</keyword>
<protein>
    <recommendedName>
        <fullName evidence="1">non-specific serine/threonine protein kinase</fullName>
        <ecNumber evidence="1">2.7.11.1</ecNumber>
    </recommendedName>
</protein>
<comment type="caution">
    <text evidence="11">The sequence shown here is derived from an EMBL/GenBank/DDBJ whole genome shotgun (WGS) entry which is preliminary data.</text>
</comment>
<dbReference type="Pfam" id="PF00069">
    <property type="entry name" value="Pkinase"/>
    <property type="match status" value="1"/>
</dbReference>
<evidence type="ECO:0000256" key="3">
    <source>
        <dbReference type="ARBA" id="ARBA00022679"/>
    </source>
</evidence>
<feature type="binding site" evidence="7">
    <location>
        <position position="44"/>
    </location>
    <ligand>
        <name>ATP</name>
        <dbReference type="ChEBI" id="CHEBI:30616"/>
    </ligand>
</feature>
<keyword evidence="12" id="KW-1185">Reference proteome</keyword>
<dbReference type="PROSITE" id="PS00107">
    <property type="entry name" value="PROTEIN_KINASE_ATP"/>
    <property type="match status" value="1"/>
</dbReference>
<evidence type="ECO:0000256" key="2">
    <source>
        <dbReference type="ARBA" id="ARBA00022527"/>
    </source>
</evidence>
<dbReference type="PANTHER" id="PTHR43289">
    <property type="entry name" value="MITOGEN-ACTIVATED PROTEIN KINASE KINASE KINASE 20-RELATED"/>
    <property type="match status" value="1"/>
</dbReference>
<dbReference type="InterPro" id="IPR008271">
    <property type="entry name" value="Ser/Thr_kinase_AS"/>
</dbReference>
<evidence type="ECO:0000256" key="6">
    <source>
        <dbReference type="ARBA" id="ARBA00022840"/>
    </source>
</evidence>
<name>A0A917QCG6_9NOCA</name>
<keyword evidence="6 7" id="KW-0067">ATP-binding</keyword>
<dbReference type="PANTHER" id="PTHR43289:SF6">
    <property type="entry name" value="SERINE_THREONINE-PROTEIN KINASE NEKL-3"/>
    <property type="match status" value="1"/>
</dbReference>
<feature type="compositionally biased region" description="Acidic residues" evidence="8">
    <location>
        <begin position="774"/>
        <end position="784"/>
    </location>
</feature>
<reference evidence="11" key="2">
    <citation type="submission" date="2020-09" db="EMBL/GenBank/DDBJ databases">
        <authorList>
            <person name="Sun Q."/>
            <person name="Zhou Y."/>
        </authorList>
    </citation>
    <scope>NUCLEOTIDE SEQUENCE</scope>
    <source>
        <strain evidence="11">CGMCC 4.7278</strain>
    </source>
</reference>
<evidence type="ECO:0000256" key="9">
    <source>
        <dbReference type="SAM" id="Phobius"/>
    </source>
</evidence>
<dbReference type="Gene3D" id="1.10.510.10">
    <property type="entry name" value="Transferase(Phosphotransferase) domain 1"/>
    <property type="match status" value="1"/>
</dbReference>
<keyword evidence="9" id="KW-0812">Transmembrane</keyword>
<organism evidence="11 12">
    <name type="scientific">Nocardia camponoti</name>
    <dbReference type="NCBI Taxonomy" id="1616106"/>
    <lineage>
        <taxon>Bacteria</taxon>
        <taxon>Bacillati</taxon>
        <taxon>Actinomycetota</taxon>
        <taxon>Actinomycetes</taxon>
        <taxon>Mycobacteriales</taxon>
        <taxon>Nocardiaceae</taxon>
        <taxon>Nocardia</taxon>
    </lineage>
</organism>
<evidence type="ECO:0000313" key="11">
    <source>
        <dbReference type="EMBL" id="GGK43804.1"/>
    </source>
</evidence>
<keyword evidence="5" id="KW-0418">Kinase</keyword>
<dbReference type="GO" id="GO:0005524">
    <property type="term" value="F:ATP binding"/>
    <property type="evidence" value="ECO:0007669"/>
    <property type="project" value="UniProtKB-UniRule"/>
</dbReference>
<sequence>MEAPGSRTGSRFGPYELRSLLGKGGMGEVYEALDTGKDRVVALKLLAPELAQDPAYQVRFRRESQAAAKLAEPHIIPIHDWGVIDGVLFIDMRLVPGTDLRAVLASGGPLSPARTVAVIEQVAAALDAAHADGLVHRDVKPANILLTPADFAYLADFGIARSEGDTAITQTGVAMGSYSYMAPERFDVGPVTHRADIYSLACVLHELLTGAAPFAANSMSVLIRAHLSTPPPRPSAVGVPASFDAVVARGMAKDPADRFASAGALASAAREALRGASADGVGGLSAPARSANYRGGGDNSAVRQEGAASSRVPEVVPGASDVDQVTNEAARASAARNQWGNDRGANDGGGVSNSGERGRNGGPLSPAEELAARNRAAAEAARAAGAPGSAEELAARNRAAAEAPGRATPVGKRAPEAEAPTPTGEFRVVGAVTATGGVETSRSVSQPTGAQPTLIIRPPAGATGSVDSTGVHMIPVDGSGEVAVPAVIQPTGPTEVRAADFEFTPLPPADAPLVPEPAPAYTPDQGLPPIRPFPDAHLYDNAPGAPVGPPTGALPAPAFAADVARAAQVGPPTGSYPVPAFDGSPGSLPAPAFAADVARAAQGGPSTGSFPTPAFAGGVGDNAAGAFPGSDSAQGRPAGASTGPYPAAGGSARGEDPRGTQGVGRSTGAHPMPGFGGEPTGPQSGPVRSAAGPAGDFPGGADRSGSAGFGPAQSAYGPVPPRNAGESGDPGRGPEPRRGASATPNPGVPQGNSGYDYVGPPTEQYVAPTAGFGGDDDDDDDDDDNARFAQGGYGSTPDERRAAPTKGFSGEHPEVNPFGPYAAEGVDRRADVPAPYSGEHPLASGAAFSRGQSGDTSDRAPYGDQSSSGAAPYGSEDSASASNSAPYGDEFPSRTPGYVPQGTGSAGVRPGQSGGADYAQGAPLNAGNSGEQPFSAGGLNQRDPRANSLRASSNDAERSGYSGEQPYAHPADSTRVYPNDPVPGADDPQRYQATQHYPTGRGGDGGRGPEYLPQTNPDGPATQYLPPAGADEAARRASGWQAQGEAGPATEYLPSAGQGDAAGPATQYLPPAGNADPTRRAANFAGQDRVGHGYVGPATEYMQSAANEDAEGPATQYLPPTGNADPTRRPADFAGRGGAGQGAASPATEFLPPTGNADPTRRPADHPGRGGAGQGEAGPATEFLPPAGQADPTRRADFPAQGRSSDFPLQNPDPQRSAPTQHYGGNYPDLGGASARGFSGQHSVPQQPQPYDDRAAYANYGEPEADNYGDHAYGDRRYAEAPYPEHPYGQGQWENPDGYYEQPKRSLVLPILVGALAVVVVAILALIGWRMFNGSENNTSETAATPSLIPATTAPRATTTAAPRTTTAAPVTLPAGAQPCESGSSAGALSRVAVGTTVTSCGFAEAVRAAYAAGGVSSAPRPVVASSPVTGRSYTMMCTPDGKLVTCVGGENAVVYVY</sequence>
<feature type="compositionally biased region" description="Low complexity" evidence="8">
    <location>
        <begin position="690"/>
        <end position="701"/>
    </location>
</feature>
<dbReference type="EC" id="2.7.11.1" evidence="1"/>
<feature type="region of interest" description="Disordered" evidence="8">
    <location>
        <begin position="277"/>
        <end position="460"/>
    </location>
</feature>
<dbReference type="FunFam" id="1.10.510.10:FF:000021">
    <property type="entry name" value="Serine/threonine protein kinase"/>
    <property type="match status" value="1"/>
</dbReference>
<proteinExistence type="predicted"/>
<feature type="compositionally biased region" description="Low complexity" evidence="8">
    <location>
        <begin position="367"/>
        <end position="407"/>
    </location>
</feature>
<feature type="transmembrane region" description="Helical" evidence="9">
    <location>
        <begin position="1307"/>
        <end position="1329"/>
    </location>
</feature>
<gene>
    <name evidence="11" type="ORF">GCM10011591_14250</name>
</gene>
<feature type="domain" description="Protein kinase" evidence="10">
    <location>
        <begin position="15"/>
        <end position="273"/>
    </location>
</feature>
<feature type="region of interest" description="Disordered" evidence="8">
    <location>
        <begin position="621"/>
        <end position="1254"/>
    </location>
</feature>
<feature type="compositionally biased region" description="Polar residues" evidence="8">
    <location>
        <begin position="1202"/>
        <end position="1220"/>
    </location>
</feature>
<dbReference type="PROSITE" id="PS00108">
    <property type="entry name" value="PROTEIN_KINASE_ST"/>
    <property type="match status" value="1"/>
</dbReference>
<evidence type="ECO:0000256" key="4">
    <source>
        <dbReference type="ARBA" id="ARBA00022741"/>
    </source>
</evidence>
<dbReference type="SUPFAM" id="SSF56112">
    <property type="entry name" value="Protein kinase-like (PK-like)"/>
    <property type="match status" value="1"/>
</dbReference>
<evidence type="ECO:0000256" key="7">
    <source>
        <dbReference type="PROSITE-ProRule" id="PRU10141"/>
    </source>
</evidence>
<dbReference type="EMBL" id="BMMW01000001">
    <property type="protein sequence ID" value="GGK43804.1"/>
    <property type="molecule type" value="Genomic_DNA"/>
</dbReference>
<evidence type="ECO:0000256" key="1">
    <source>
        <dbReference type="ARBA" id="ARBA00012513"/>
    </source>
</evidence>
<evidence type="ECO:0000256" key="5">
    <source>
        <dbReference type="ARBA" id="ARBA00022777"/>
    </source>
</evidence>
<dbReference type="SMART" id="SM00220">
    <property type="entry name" value="S_TKc"/>
    <property type="match status" value="1"/>
</dbReference>
<feature type="compositionally biased region" description="Polar residues" evidence="8">
    <location>
        <begin position="440"/>
        <end position="451"/>
    </location>
</feature>
<feature type="compositionally biased region" description="Low complexity" evidence="8">
    <location>
        <begin position="1350"/>
        <end position="1368"/>
    </location>
</feature>
<feature type="compositionally biased region" description="Low complexity" evidence="8">
    <location>
        <begin position="428"/>
        <end position="438"/>
    </location>
</feature>
<evidence type="ECO:0000256" key="8">
    <source>
        <dbReference type="SAM" id="MobiDB-lite"/>
    </source>
</evidence>
<feature type="compositionally biased region" description="Basic and acidic residues" evidence="8">
    <location>
        <begin position="1159"/>
        <end position="1168"/>
    </location>
</feature>
<keyword evidence="9" id="KW-0472">Membrane</keyword>
<dbReference type="InterPro" id="IPR000719">
    <property type="entry name" value="Prot_kinase_dom"/>
</dbReference>
<feature type="region of interest" description="Disordered" evidence="8">
    <location>
        <begin position="1339"/>
        <end position="1368"/>
    </location>
</feature>
<evidence type="ECO:0000313" key="12">
    <source>
        <dbReference type="Proteomes" id="UP000612956"/>
    </source>
</evidence>
<keyword evidence="9" id="KW-1133">Transmembrane helix</keyword>
<dbReference type="InterPro" id="IPR011009">
    <property type="entry name" value="Kinase-like_dom_sf"/>
</dbReference>
<dbReference type="InterPro" id="IPR017441">
    <property type="entry name" value="Protein_kinase_ATP_BS"/>
</dbReference>
<reference evidence="11" key="1">
    <citation type="journal article" date="2014" name="Int. J. Syst. Evol. Microbiol.">
        <title>Complete genome sequence of Corynebacterium casei LMG S-19264T (=DSM 44701T), isolated from a smear-ripened cheese.</title>
        <authorList>
            <consortium name="US DOE Joint Genome Institute (JGI-PGF)"/>
            <person name="Walter F."/>
            <person name="Albersmeier A."/>
            <person name="Kalinowski J."/>
            <person name="Ruckert C."/>
        </authorList>
    </citation>
    <scope>NUCLEOTIDE SEQUENCE</scope>
    <source>
        <strain evidence="11">CGMCC 4.7278</strain>
    </source>
</reference>
<dbReference type="PROSITE" id="PS50011">
    <property type="entry name" value="PROTEIN_KINASE_DOM"/>
    <property type="match status" value="1"/>
</dbReference>
<dbReference type="Gene3D" id="3.30.200.20">
    <property type="entry name" value="Phosphorylase Kinase, domain 1"/>
    <property type="match status" value="1"/>
</dbReference>
<dbReference type="GO" id="GO:0004674">
    <property type="term" value="F:protein serine/threonine kinase activity"/>
    <property type="evidence" value="ECO:0007669"/>
    <property type="project" value="UniProtKB-KW"/>
</dbReference>
<dbReference type="CDD" id="cd14014">
    <property type="entry name" value="STKc_PknB_like"/>
    <property type="match status" value="1"/>
</dbReference>
<keyword evidence="2" id="KW-0723">Serine/threonine-protein kinase</keyword>
<accession>A0A917QCG6</accession>
<dbReference type="Proteomes" id="UP000612956">
    <property type="component" value="Unassembled WGS sequence"/>
</dbReference>